<sequence>MLLLHGWCLDGSLWAYEEELLVNDHEVVIPDLPGFGRSDAVAEPYDMEAHVGAVAALLEELDLTDVLIVGFAFGAAVGLSLAAREDSRIAGIVAVGVPSSTVFPAERMARSMRRDWPDFARRSAAVLCRQPQSEATLAWIERTFGGTPLRSALQGVSVLGEFAPEPVCSAVGVPVLFVHGEDDDVIAVDVARACAKSAPRGDLEVLPDCGHLVVLDQRGPLHEAVLRFERNLNTAGAR</sequence>
<dbReference type="InterPro" id="IPR050266">
    <property type="entry name" value="AB_hydrolase_sf"/>
</dbReference>
<dbReference type="InterPro" id="IPR000073">
    <property type="entry name" value="AB_hydrolase_1"/>
</dbReference>
<dbReference type="RefSeq" id="WP_306825340.1">
    <property type="nucleotide sequence ID" value="NZ_JAUSQM010000001.1"/>
</dbReference>
<evidence type="ECO:0000313" key="2">
    <source>
        <dbReference type="EMBL" id="MDP9823666.1"/>
    </source>
</evidence>
<dbReference type="Gene3D" id="3.40.50.1820">
    <property type="entry name" value="alpha/beta hydrolase"/>
    <property type="match status" value="1"/>
</dbReference>
<keyword evidence="3" id="KW-1185">Reference proteome</keyword>
<dbReference type="SUPFAM" id="SSF53474">
    <property type="entry name" value="alpha/beta-Hydrolases"/>
    <property type="match status" value="1"/>
</dbReference>
<proteinExistence type="predicted"/>
<dbReference type="PRINTS" id="PR00111">
    <property type="entry name" value="ABHYDROLASE"/>
</dbReference>
<reference evidence="2 3" key="1">
    <citation type="submission" date="2023-07" db="EMBL/GenBank/DDBJ databases">
        <title>Sequencing the genomes of 1000 actinobacteria strains.</title>
        <authorList>
            <person name="Klenk H.-P."/>
        </authorList>
    </citation>
    <scope>NUCLEOTIDE SEQUENCE [LARGE SCALE GENOMIC DNA]</scope>
    <source>
        <strain evidence="2 3">GD13</strain>
    </source>
</reference>
<dbReference type="EMBL" id="JAUSQM010000001">
    <property type="protein sequence ID" value="MDP9823666.1"/>
    <property type="molecule type" value="Genomic_DNA"/>
</dbReference>
<dbReference type="Proteomes" id="UP001240447">
    <property type="component" value="Unassembled WGS sequence"/>
</dbReference>
<dbReference type="InterPro" id="IPR029058">
    <property type="entry name" value="AB_hydrolase_fold"/>
</dbReference>
<feature type="domain" description="AB hydrolase-1" evidence="1">
    <location>
        <begin position="2"/>
        <end position="218"/>
    </location>
</feature>
<dbReference type="Pfam" id="PF12697">
    <property type="entry name" value="Abhydrolase_6"/>
    <property type="match status" value="1"/>
</dbReference>
<comment type="caution">
    <text evidence="2">The sequence shown here is derived from an EMBL/GenBank/DDBJ whole genome shotgun (WGS) entry which is preliminary data.</text>
</comment>
<name>A0ABT9NTM3_9ACTN</name>
<protein>
    <submittedName>
        <fullName evidence="2">Pimeloyl-ACP methyl ester carboxylesterase</fullName>
    </submittedName>
</protein>
<dbReference type="PANTHER" id="PTHR43798">
    <property type="entry name" value="MONOACYLGLYCEROL LIPASE"/>
    <property type="match status" value="1"/>
</dbReference>
<gene>
    <name evidence="2" type="ORF">J2S59_003475</name>
</gene>
<evidence type="ECO:0000259" key="1">
    <source>
        <dbReference type="Pfam" id="PF12697"/>
    </source>
</evidence>
<evidence type="ECO:0000313" key="3">
    <source>
        <dbReference type="Proteomes" id="UP001240447"/>
    </source>
</evidence>
<organism evidence="2 3">
    <name type="scientific">Nocardioides massiliensis</name>
    <dbReference type="NCBI Taxonomy" id="1325935"/>
    <lineage>
        <taxon>Bacteria</taxon>
        <taxon>Bacillati</taxon>
        <taxon>Actinomycetota</taxon>
        <taxon>Actinomycetes</taxon>
        <taxon>Propionibacteriales</taxon>
        <taxon>Nocardioidaceae</taxon>
        <taxon>Nocardioides</taxon>
    </lineage>
</organism>
<accession>A0ABT9NTM3</accession>